<dbReference type="SUPFAM" id="SSF101898">
    <property type="entry name" value="NHL repeat"/>
    <property type="match status" value="1"/>
</dbReference>
<dbReference type="PANTHER" id="PTHR46388">
    <property type="entry name" value="NHL REPEAT-CONTAINING PROTEIN 2"/>
    <property type="match status" value="1"/>
</dbReference>
<evidence type="ECO:0000256" key="2">
    <source>
        <dbReference type="PROSITE-ProRule" id="PRU00504"/>
    </source>
</evidence>
<protein>
    <recommendedName>
        <fullName evidence="3">Thioredoxin domain-containing protein</fullName>
    </recommendedName>
</protein>
<dbReference type="Proteomes" id="UP001516400">
    <property type="component" value="Unassembled WGS sequence"/>
</dbReference>
<evidence type="ECO:0000256" key="1">
    <source>
        <dbReference type="ARBA" id="ARBA00022737"/>
    </source>
</evidence>
<dbReference type="SUPFAM" id="SSF52833">
    <property type="entry name" value="Thioredoxin-like"/>
    <property type="match status" value="1"/>
</dbReference>
<keyword evidence="5" id="KW-1185">Reference proteome</keyword>
<dbReference type="InterPro" id="IPR011042">
    <property type="entry name" value="6-blade_b-propeller_TolB-like"/>
</dbReference>
<dbReference type="AlphaFoldDB" id="A0ABD2NKX8"/>
<dbReference type="PROSITE" id="PS51125">
    <property type="entry name" value="NHL"/>
    <property type="match status" value="1"/>
</dbReference>
<name>A0ABD2NKX8_9CUCU</name>
<dbReference type="Pfam" id="PF01436">
    <property type="entry name" value="NHL"/>
    <property type="match status" value="1"/>
</dbReference>
<keyword evidence="1" id="KW-0677">Repeat</keyword>
<proteinExistence type="predicted"/>
<reference evidence="4 5" key="1">
    <citation type="journal article" date="2021" name="BMC Biol.">
        <title>Horizontally acquired antibacterial genes associated with adaptive radiation of ladybird beetles.</title>
        <authorList>
            <person name="Li H.S."/>
            <person name="Tang X.F."/>
            <person name="Huang Y.H."/>
            <person name="Xu Z.Y."/>
            <person name="Chen M.L."/>
            <person name="Du X.Y."/>
            <person name="Qiu B.Y."/>
            <person name="Chen P.T."/>
            <person name="Zhang W."/>
            <person name="Slipinski A."/>
            <person name="Escalona H.E."/>
            <person name="Waterhouse R.M."/>
            <person name="Zwick A."/>
            <person name="Pang H."/>
        </authorList>
    </citation>
    <scope>NUCLEOTIDE SEQUENCE [LARGE SCALE GENOMIC DNA]</scope>
    <source>
        <strain evidence="4">SYSU2018</strain>
    </source>
</reference>
<evidence type="ECO:0000313" key="5">
    <source>
        <dbReference type="Proteomes" id="UP001516400"/>
    </source>
</evidence>
<evidence type="ECO:0000259" key="3">
    <source>
        <dbReference type="PROSITE" id="PS51352"/>
    </source>
</evidence>
<dbReference type="CDD" id="cd14951">
    <property type="entry name" value="NHL-2_like"/>
    <property type="match status" value="1"/>
</dbReference>
<dbReference type="Gene3D" id="3.40.30.10">
    <property type="entry name" value="Glutaredoxin"/>
    <property type="match status" value="1"/>
</dbReference>
<sequence>MSEDDDIANSHRRLLSTINGKKGEGFEEAVTNYLKEIRYPPVKDFKKGLEWFNVSEALTFEKHLKGKVVVLDFFTYCCINCMHILPDLKEIEEEFSVQDGLVVVGVHSAKFENEKNSSNILAAVQRYNIAHPVVNDMTMDMWKKCDVHCWPTLLLLGPYANPIVMLTGEGHKDKLKMYIKCALKYYSSQDLISPHKLPFSSAYHLLPDMKGPLLFPGKITSIVGENGNEILALSDSGNHRILILNSEGYILKQIGSSKAGLKDGSFEESKFNNPQGLIFKTENIIYVADTDNHAIRLIDLSKNVVETVAGTGVQGHDYKGGKNGKDQNISSPWDLALYKKNEEAYVLIIAMAGTHQIWALFLNDTIWWKNVTYKAGTCVAIAGSGREENRNNMYPHAAGFAQPSGIVLHRKNSEVYIADSESSTVRRLDLADGKVTPVVGGDKNPYNLFAFGDRDGSLYDAKLQHSLGLAISKDGSILFVADTYNHKIKKIDISKNQVFTLSVPQSDTTDGTIKTFNEPAGLCVSLKESLLYVADTNNHCIKVLELDSNNILSKVRKLDLKTSMSEKKPVHVKGTILKSKPVPLSKEGGKIILHVSLQFLKGLKLTEEAPQKWEVQLPNLSWSCVPSSGNDSSNIDIVISAPSIVSFSEDCIILVLDLITCTDSTCLPKNFAIEIPLREVDKPTKNLENLVKINLSPTSVEVE</sequence>
<comment type="caution">
    <text evidence="4">The sequence shown here is derived from an EMBL/GenBank/DDBJ whole genome shotgun (WGS) entry which is preliminary data.</text>
</comment>
<feature type="domain" description="Thioredoxin" evidence="3">
    <location>
        <begin position="28"/>
        <end position="184"/>
    </location>
</feature>
<accession>A0ABD2NKX8</accession>
<dbReference type="InterPro" id="IPR045302">
    <property type="entry name" value="NHL2_NHL_rpt_dom"/>
</dbReference>
<dbReference type="InterPro" id="IPR001258">
    <property type="entry name" value="NHL_repeat"/>
</dbReference>
<dbReference type="Pfam" id="PF13905">
    <property type="entry name" value="Thioredoxin_8"/>
    <property type="match status" value="1"/>
</dbReference>
<organism evidence="4 5">
    <name type="scientific">Cryptolaemus montrouzieri</name>
    <dbReference type="NCBI Taxonomy" id="559131"/>
    <lineage>
        <taxon>Eukaryota</taxon>
        <taxon>Metazoa</taxon>
        <taxon>Ecdysozoa</taxon>
        <taxon>Arthropoda</taxon>
        <taxon>Hexapoda</taxon>
        <taxon>Insecta</taxon>
        <taxon>Pterygota</taxon>
        <taxon>Neoptera</taxon>
        <taxon>Endopterygota</taxon>
        <taxon>Coleoptera</taxon>
        <taxon>Polyphaga</taxon>
        <taxon>Cucujiformia</taxon>
        <taxon>Coccinelloidea</taxon>
        <taxon>Coccinellidae</taxon>
        <taxon>Scymninae</taxon>
        <taxon>Scymnini</taxon>
        <taxon>Cryptolaemus</taxon>
    </lineage>
</organism>
<dbReference type="PROSITE" id="PS51352">
    <property type="entry name" value="THIOREDOXIN_2"/>
    <property type="match status" value="1"/>
</dbReference>
<dbReference type="InterPro" id="IPR013766">
    <property type="entry name" value="Thioredoxin_domain"/>
</dbReference>
<dbReference type="EMBL" id="JABFTP020000124">
    <property type="protein sequence ID" value="KAL3279328.1"/>
    <property type="molecule type" value="Genomic_DNA"/>
</dbReference>
<gene>
    <name evidence="4" type="ORF">HHI36_016835</name>
</gene>
<evidence type="ECO:0000313" key="4">
    <source>
        <dbReference type="EMBL" id="KAL3279328.1"/>
    </source>
</evidence>
<feature type="repeat" description="NHL" evidence="2">
    <location>
        <begin position="516"/>
        <end position="547"/>
    </location>
</feature>
<dbReference type="InterPro" id="IPR012336">
    <property type="entry name" value="Thioredoxin-like_fold"/>
</dbReference>
<dbReference type="PANTHER" id="PTHR46388:SF2">
    <property type="entry name" value="NHL REPEAT-CONTAINING PROTEIN 2"/>
    <property type="match status" value="1"/>
</dbReference>
<dbReference type="Gene3D" id="2.120.10.30">
    <property type="entry name" value="TolB, C-terminal domain"/>
    <property type="match status" value="3"/>
</dbReference>
<dbReference type="InterPro" id="IPR036249">
    <property type="entry name" value="Thioredoxin-like_sf"/>
</dbReference>